<evidence type="ECO:0000259" key="3">
    <source>
        <dbReference type="Pfam" id="PF02517"/>
    </source>
</evidence>
<feature type="transmembrane region" description="Helical" evidence="2">
    <location>
        <begin position="226"/>
        <end position="246"/>
    </location>
</feature>
<dbReference type="GO" id="GO:0080120">
    <property type="term" value="P:CAAX-box protein maturation"/>
    <property type="evidence" value="ECO:0007669"/>
    <property type="project" value="UniProtKB-ARBA"/>
</dbReference>
<organism evidence="4 5">
    <name type="scientific">Apatococcus fuscideae</name>
    <dbReference type="NCBI Taxonomy" id="2026836"/>
    <lineage>
        <taxon>Eukaryota</taxon>
        <taxon>Viridiplantae</taxon>
        <taxon>Chlorophyta</taxon>
        <taxon>core chlorophytes</taxon>
        <taxon>Trebouxiophyceae</taxon>
        <taxon>Chlorellales</taxon>
        <taxon>Chlorellaceae</taxon>
        <taxon>Apatococcus</taxon>
    </lineage>
</organism>
<dbReference type="PANTHER" id="PTHR43592">
    <property type="entry name" value="CAAX AMINO TERMINAL PROTEASE"/>
    <property type="match status" value="1"/>
</dbReference>
<evidence type="ECO:0000313" key="4">
    <source>
        <dbReference type="EMBL" id="KAK9840862.1"/>
    </source>
</evidence>
<dbReference type="EMBL" id="JALJOV010001790">
    <property type="protein sequence ID" value="KAK9840862.1"/>
    <property type="molecule type" value="Genomic_DNA"/>
</dbReference>
<proteinExistence type="predicted"/>
<feature type="transmembrane region" description="Helical" evidence="2">
    <location>
        <begin position="63"/>
        <end position="82"/>
    </location>
</feature>
<keyword evidence="2" id="KW-0812">Transmembrane</keyword>
<dbReference type="Pfam" id="PF02517">
    <property type="entry name" value="Rce1-like"/>
    <property type="match status" value="1"/>
</dbReference>
<dbReference type="Proteomes" id="UP001485043">
    <property type="component" value="Unassembled WGS sequence"/>
</dbReference>
<feature type="region of interest" description="Disordered" evidence="1">
    <location>
        <begin position="1"/>
        <end position="25"/>
    </location>
</feature>
<dbReference type="PANTHER" id="PTHR43592:SF24">
    <property type="entry name" value="CAAX AMINO TERMINAL PROTEASE FAMILY PROTEIN"/>
    <property type="match status" value="1"/>
</dbReference>
<keyword evidence="5" id="KW-1185">Reference proteome</keyword>
<gene>
    <name evidence="4" type="ORF">WJX84_005006</name>
</gene>
<keyword evidence="2" id="KW-0472">Membrane</keyword>
<sequence>MGPEQDESQSEEDQRGAGPSGRPAWHVGGLAEEVRRLCRQLSSRQWRQALQVPWSGRKTFEIVLLWLAAYWTFSHALLPAGVEWFGLDADVNLAAALSSRRQALVHVVLDLGNLALTHFILRQSLREYKPRKNLAWFRPRWVGSRQWLWLPLACGVLPLVERTVIWSQEIFPSGPEQLGVTLIEQSVTSGDPVAALLYFSMVVFCAPFWEELMFRGFLLPSLAKLIPLPGAILLSSAFFALIHFSVQRFLPLLLLGVIFGLVFVGSRNLAAPIVLHALYNTWIFWRVVSRALGTGL</sequence>
<dbReference type="GO" id="GO:0004175">
    <property type="term" value="F:endopeptidase activity"/>
    <property type="evidence" value="ECO:0007669"/>
    <property type="project" value="UniProtKB-ARBA"/>
</dbReference>
<evidence type="ECO:0000256" key="2">
    <source>
        <dbReference type="SAM" id="Phobius"/>
    </source>
</evidence>
<comment type="caution">
    <text evidence="4">The sequence shown here is derived from an EMBL/GenBank/DDBJ whole genome shotgun (WGS) entry which is preliminary data.</text>
</comment>
<evidence type="ECO:0000313" key="5">
    <source>
        <dbReference type="Proteomes" id="UP001485043"/>
    </source>
</evidence>
<dbReference type="InterPro" id="IPR003675">
    <property type="entry name" value="Rce1/LyrA-like_dom"/>
</dbReference>
<feature type="transmembrane region" description="Helical" evidence="2">
    <location>
        <begin position="102"/>
        <end position="121"/>
    </location>
</feature>
<protein>
    <recommendedName>
        <fullName evidence="3">CAAX prenyl protease 2/Lysostaphin resistance protein A-like domain-containing protein</fullName>
    </recommendedName>
</protein>
<keyword evidence="2" id="KW-1133">Transmembrane helix</keyword>
<name>A0AAW1S4K5_9CHLO</name>
<dbReference type="AlphaFoldDB" id="A0AAW1S4K5"/>
<accession>A0AAW1S4K5</accession>
<feature type="compositionally biased region" description="Acidic residues" evidence="1">
    <location>
        <begin position="1"/>
        <end position="11"/>
    </location>
</feature>
<feature type="transmembrane region" description="Helical" evidence="2">
    <location>
        <begin position="252"/>
        <end position="279"/>
    </location>
</feature>
<feature type="transmembrane region" description="Helical" evidence="2">
    <location>
        <begin position="195"/>
        <end position="214"/>
    </location>
</feature>
<feature type="domain" description="CAAX prenyl protease 2/Lysostaphin resistance protein A-like" evidence="3">
    <location>
        <begin position="194"/>
        <end position="281"/>
    </location>
</feature>
<reference evidence="4 5" key="1">
    <citation type="journal article" date="2024" name="Nat. Commun.">
        <title>Phylogenomics reveals the evolutionary origins of lichenization in chlorophyte algae.</title>
        <authorList>
            <person name="Puginier C."/>
            <person name="Libourel C."/>
            <person name="Otte J."/>
            <person name="Skaloud P."/>
            <person name="Haon M."/>
            <person name="Grisel S."/>
            <person name="Petersen M."/>
            <person name="Berrin J.G."/>
            <person name="Delaux P.M."/>
            <person name="Dal Grande F."/>
            <person name="Keller J."/>
        </authorList>
    </citation>
    <scope>NUCLEOTIDE SEQUENCE [LARGE SCALE GENOMIC DNA]</scope>
    <source>
        <strain evidence="4 5">SAG 2523</strain>
    </source>
</reference>
<evidence type="ECO:0000256" key="1">
    <source>
        <dbReference type="SAM" id="MobiDB-lite"/>
    </source>
</evidence>